<protein>
    <submittedName>
        <fullName evidence="3">Homoserine kinase</fullName>
    </submittedName>
</protein>
<keyword evidence="4" id="KW-1185">Reference proteome</keyword>
<dbReference type="Proteomes" id="UP000239001">
    <property type="component" value="Unassembled WGS sequence"/>
</dbReference>
<dbReference type="InterPro" id="IPR011009">
    <property type="entry name" value="Kinase-like_dom_sf"/>
</dbReference>
<dbReference type="EMBL" id="PXOH01000061">
    <property type="protein sequence ID" value="PSF29843.1"/>
    <property type="molecule type" value="Genomic_DNA"/>
</dbReference>
<evidence type="ECO:0000259" key="2">
    <source>
        <dbReference type="Pfam" id="PF01636"/>
    </source>
</evidence>
<dbReference type="PANTHER" id="PTHR21064">
    <property type="entry name" value="AMINOGLYCOSIDE PHOSPHOTRANSFERASE DOMAIN-CONTAINING PROTEIN-RELATED"/>
    <property type="match status" value="1"/>
</dbReference>
<dbReference type="AlphaFoldDB" id="A0A2T1LQU0"/>
<evidence type="ECO:0000313" key="3">
    <source>
        <dbReference type="EMBL" id="PSF29843.1"/>
    </source>
</evidence>
<dbReference type="GO" id="GO:0004413">
    <property type="term" value="F:homoserine kinase activity"/>
    <property type="evidence" value="ECO:0007669"/>
    <property type="project" value="TreeGrafter"/>
</dbReference>
<accession>A0A2T1LQU0</accession>
<keyword evidence="3" id="KW-0418">Kinase</keyword>
<dbReference type="GO" id="GO:0009088">
    <property type="term" value="P:threonine biosynthetic process"/>
    <property type="evidence" value="ECO:0007669"/>
    <property type="project" value="TreeGrafter"/>
</dbReference>
<sequence length="329" mass="37947">MILSNLPVIYSTIAPVGISSLIFTHYDIDIPKDCQLWHRGLSDVYLLETLSTVYIVRVSHHHWRTKSEIDFELELLEYLKQAKIPVAAPQRTRDNNLVVEIKAPEGMRYVSLFPYAAGAVALGDLNSHQSRLLGSTVAQLHQVSRNFKPLAYRQPLDLKYLLEDSLQIIAPFLLHRQQDLQFLLGAIADIQEQLQSLPKTSPYWGICWGDPHSGNVHFTHNHQITLFDFDQCGYGWRAFDVGKFLQVSLQTGLCRTVRDAFLSGYEAIEPLTDQEFHLLQALTQTAYIWSWSIHLSNTQLYDYSRLDHSYLTHRLAILKRLRAKDWQLF</sequence>
<gene>
    <name evidence="3" type="ORF">C7H19_24190</name>
</gene>
<feature type="domain" description="Aminoglycoside phosphotransferase" evidence="2">
    <location>
        <begin position="40"/>
        <end position="266"/>
    </location>
</feature>
<dbReference type="PANTHER" id="PTHR21064:SF6">
    <property type="entry name" value="AMINOGLYCOSIDE PHOSPHOTRANSFERASE DOMAIN-CONTAINING PROTEIN"/>
    <property type="match status" value="1"/>
</dbReference>
<evidence type="ECO:0000313" key="4">
    <source>
        <dbReference type="Proteomes" id="UP000239001"/>
    </source>
</evidence>
<dbReference type="Gene3D" id="3.30.200.20">
    <property type="entry name" value="Phosphorylase Kinase, domain 1"/>
    <property type="match status" value="1"/>
</dbReference>
<reference evidence="3 4" key="1">
    <citation type="submission" date="2018-03" db="EMBL/GenBank/DDBJ databases">
        <title>The ancient ancestry and fast evolution of plastids.</title>
        <authorList>
            <person name="Moore K.R."/>
            <person name="Magnabosco C."/>
            <person name="Momper L."/>
            <person name="Gold D.A."/>
            <person name="Bosak T."/>
            <person name="Fournier G.P."/>
        </authorList>
    </citation>
    <scope>NUCLEOTIDE SEQUENCE [LARGE SCALE GENOMIC DNA]</scope>
    <source>
        <strain evidence="3 4">CCALA 016</strain>
    </source>
</reference>
<keyword evidence="3" id="KW-0808">Transferase</keyword>
<dbReference type="RefSeq" id="WP_106459476.1">
    <property type="nucleotide sequence ID" value="NZ_PXOH01000061.1"/>
</dbReference>
<comment type="similarity">
    <text evidence="1">Belongs to the pseudomonas-type ThrB family.</text>
</comment>
<reference evidence="3 4" key="2">
    <citation type="submission" date="2018-03" db="EMBL/GenBank/DDBJ databases">
        <authorList>
            <person name="Keele B.F."/>
        </authorList>
    </citation>
    <scope>NUCLEOTIDE SEQUENCE [LARGE SCALE GENOMIC DNA]</scope>
    <source>
        <strain evidence="3 4">CCALA 016</strain>
    </source>
</reference>
<dbReference type="OrthoDB" id="9800774at2"/>
<organism evidence="3 4">
    <name type="scientific">Aphanothece hegewaldii CCALA 016</name>
    <dbReference type="NCBI Taxonomy" id="2107694"/>
    <lineage>
        <taxon>Bacteria</taxon>
        <taxon>Bacillati</taxon>
        <taxon>Cyanobacteriota</taxon>
        <taxon>Cyanophyceae</taxon>
        <taxon>Oscillatoriophycideae</taxon>
        <taxon>Chroococcales</taxon>
        <taxon>Aphanothecaceae</taxon>
        <taxon>Aphanothece</taxon>
    </lineage>
</organism>
<dbReference type="Pfam" id="PF01636">
    <property type="entry name" value="APH"/>
    <property type="match status" value="1"/>
</dbReference>
<dbReference type="InterPro" id="IPR002575">
    <property type="entry name" value="Aminoglycoside_PTrfase"/>
</dbReference>
<evidence type="ECO:0000256" key="1">
    <source>
        <dbReference type="ARBA" id="ARBA00038240"/>
    </source>
</evidence>
<dbReference type="SUPFAM" id="SSF56112">
    <property type="entry name" value="Protein kinase-like (PK-like)"/>
    <property type="match status" value="1"/>
</dbReference>
<name>A0A2T1LQU0_9CHRO</name>
<comment type="caution">
    <text evidence="3">The sequence shown here is derived from an EMBL/GenBank/DDBJ whole genome shotgun (WGS) entry which is preliminary data.</text>
</comment>
<dbReference type="InterPro" id="IPR050249">
    <property type="entry name" value="Pseudomonas-type_ThrB"/>
</dbReference>
<dbReference type="Gene3D" id="3.90.1200.10">
    <property type="match status" value="1"/>
</dbReference>
<proteinExistence type="inferred from homology"/>